<name>A0A397TQC1_9GLOM</name>
<dbReference type="PANTHER" id="PTHR44858:SF1">
    <property type="entry name" value="UDP-N-ACETYLGLUCOSAMINE--PEPTIDE N-ACETYLGLUCOSAMINYLTRANSFERASE SPINDLY-RELATED"/>
    <property type="match status" value="1"/>
</dbReference>
<sequence>MDRYMELPKQLNDSLKIEPNNVDALGKHGAICRVMEDYEKALEDLNRAVKINMNNAFVLIHKIKKYDEPIKFESEDEWLWISSKKTFHDMEKYEESLADLNYLLENNYKVAWALRKQAIDDFNKSLEIMLNNAWSRKAYCFMEKYEEGISDLTPNNAWALRNRGEAFCKIGLYEKLLADLNKSLNFDPSSENGGAVYHKLGKYEEALVDLNSLLKFEPDQS</sequence>
<dbReference type="InterPro" id="IPR011990">
    <property type="entry name" value="TPR-like_helical_dom_sf"/>
</dbReference>
<accession>A0A397TQC1</accession>
<evidence type="ECO:0008006" key="6">
    <source>
        <dbReference type="Google" id="ProtNLM"/>
    </source>
</evidence>
<keyword evidence="2 3" id="KW-0802">TPR repeat</keyword>
<feature type="repeat" description="TPR" evidence="3">
    <location>
        <begin position="22"/>
        <end position="55"/>
    </location>
</feature>
<evidence type="ECO:0000256" key="3">
    <source>
        <dbReference type="PROSITE-ProRule" id="PRU00339"/>
    </source>
</evidence>
<dbReference type="Proteomes" id="UP000266673">
    <property type="component" value="Unassembled WGS sequence"/>
</dbReference>
<dbReference type="PANTHER" id="PTHR44858">
    <property type="entry name" value="TETRATRICOPEPTIDE REPEAT PROTEIN 6"/>
    <property type="match status" value="1"/>
</dbReference>
<dbReference type="EMBL" id="QKWP01005007">
    <property type="protein sequence ID" value="RIB00170.1"/>
    <property type="molecule type" value="Genomic_DNA"/>
</dbReference>
<keyword evidence="5" id="KW-1185">Reference proteome</keyword>
<dbReference type="SUPFAM" id="SSF48452">
    <property type="entry name" value="TPR-like"/>
    <property type="match status" value="1"/>
</dbReference>
<dbReference type="STRING" id="44941.A0A397TQC1"/>
<evidence type="ECO:0000313" key="4">
    <source>
        <dbReference type="EMBL" id="RIB00170.1"/>
    </source>
</evidence>
<dbReference type="SMART" id="SM00028">
    <property type="entry name" value="TPR"/>
    <property type="match status" value="3"/>
</dbReference>
<keyword evidence="1" id="KW-0677">Repeat</keyword>
<evidence type="ECO:0000256" key="1">
    <source>
        <dbReference type="ARBA" id="ARBA00022737"/>
    </source>
</evidence>
<dbReference type="InterPro" id="IPR019734">
    <property type="entry name" value="TPR_rpt"/>
</dbReference>
<proteinExistence type="predicted"/>
<evidence type="ECO:0000313" key="5">
    <source>
        <dbReference type="Proteomes" id="UP000266673"/>
    </source>
</evidence>
<feature type="repeat" description="TPR" evidence="3">
    <location>
        <begin position="187"/>
        <end position="220"/>
    </location>
</feature>
<protein>
    <recommendedName>
        <fullName evidence="6">Tetratricopeptide repeat protein</fullName>
    </recommendedName>
</protein>
<organism evidence="4 5">
    <name type="scientific">Gigaspora rosea</name>
    <dbReference type="NCBI Taxonomy" id="44941"/>
    <lineage>
        <taxon>Eukaryota</taxon>
        <taxon>Fungi</taxon>
        <taxon>Fungi incertae sedis</taxon>
        <taxon>Mucoromycota</taxon>
        <taxon>Glomeromycotina</taxon>
        <taxon>Glomeromycetes</taxon>
        <taxon>Diversisporales</taxon>
        <taxon>Gigasporaceae</taxon>
        <taxon>Gigaspora</taxon>
    </lineage>
</organism>
<comment type="caution">
    <text evidence="4">The sequence shown here is derived from an EMBL/GenBank/DDBJ whole genome shotgun (WGS) entry which is preliminary data.</text>
</comment>
<dbReference type="Gene3D" id="1.25.40.10">
    <property type="entry name" value="Tetratricopeptide repeat domain"/>
    <property type="match status" value="2"/>
</dbReference>
<gene>
    <name evidence="4" type="ORF">C2G38_2256835</name>
</gene>
<evidence type="ECO:0000256" key="2">
    <source>
        <dbReference type="ARBA" id="ARBA00022803"/>
    </source>
</evidence>
<dbReference type="AlphaFoldDB" id="A0A397TQC1"/>
<dbReference type="OrthoDB" id="629492at2759"/>
<dbReference type="PROSITE" id="PS50005">
    <property type="entry name" value="TPR"/>
    <property type="match status" value="2"/>
</dbReference>
<dbReference type="InterPro" id="IPR050498">
    <property type="entry name" value="Ycf3"/>
</dbReference>
<reference evidence="4 5" key="1">
    <citation type="submission" date="2018-06" db="EMBL/GenBank/DDBJ databases">
        <title>Comparative genomics reveals the genomic features of Rhizophagus irregularis, R. cerebriforme, R. diaphanum and Gigaspora rosea, and their symbiotic lifestyle signature.</title>
        <authorList>
            <person name="Morin E."/>
            <person name="San Clemente H."/>
            <person name="Chen E.C.H."/>
            <person name="De La Providencia I."/>
            <person name="Hainaut M."/>
            <person name="Kuo A."/>
            <person name="Kohler A."/>
            <person name="Murat C."/>
            <person name="Tang N."/>
            <person name="Roy S."/>
            <person name="Loubradou J."/>
            <person name="Henrissat B."/>
            <person name="Grigoriev I.V."/>
            <person name="Corradi N."/>
            <person name="Roux C."/>
            <person name="Martin F.M."/>
        </authorList>
    </citation>
    <scope>NUCLEOTIDE SEQUENCE [LARGE SCALE GENOMIC DNA]</scope>
    <source>
        <strain evidence="4 5">DAOM 194757</strain>
    </source>
</reference>